<keyword evidence="1 6" id="KW-0813">Transport</keyword>
<dbReference type="Pfam" id="PF04205">
    <property type="entry name" value="FMN_bind"/>
    <property type="match status" value="1"/>
</dbReference>
<dbReference type="PANTHER" id="PTHR36118">
    <property type="entry name" value="ION-TRANSLOCATING OXIDOREDUCTASE COMPLEX SUBUNIT G"/>
    <property type="match status" value="1"/>
</dbReference>
<keyword evidence="6" id="KW-0997">Cell inner membrane</keyword>
<evidence type="ECO:0000256" key="4">
    <source>
        <dbReference type="ARBA" id="ARBA00022643"/>
    </source>
</evidence>
<dbReference type="PANTHER" id="PTHR36118:SF1">
    <property type="entry name" value="ION-TRANSLOCATING OXIDOREDUCTASE COMPLEX SUBUNIT G"/>
    <property type="match status" value="1"/>
</dbReference>
<dbReference type="PIRSF" id="PIRSF006091">
    <property type="entry name" value="E_trnsport_RnfG"/>
    <property type="match status" value="1"/>
</dbReference>
<proteinExistence type="inferred from homology"/>
<keyword evidence="6" id="KW-0812">Transmembrane</keyword>
<dbReference type="NCBIfam" id="NF002519">
    <property type="entry name" value="PRK01908.1"/>
    <property type="match status" value="1"/>
</dbReference>
<comment type="subunit">
    <text evidence="6">The complex is composed of six subunits: RnfA, RnfB, RnfC, RnfD, RnfE and RnfG.</text>
</comment>
<comment type="caution">
    <text evidence="8">The sequence shown here is derived from an EMBL/GenBank/DDBJ whole genome shotgun (WGS) entry which is preliminary data.</text>
</comment>
<dbReference type="InterPro" id="IPR010209">
    <property type="entry name" value="Ion_transpt_RnfG/RsxG"/>
</dbReference>
<dbReference type="OrthoDB" id="9784165at2"/>
<keyword evidence="3 6" id="KW-0285">Flavoprotein</keyword>
<evidence type="ECO:0000313" key="8">
    <source>
        <dbReference type="EMBL" id="TXK65931.1"/>
    </source>
</evidence>
<evidence type="ECO:0000256" key="1">
    <source>
        <dbReference type="ARBA" id="ARBA00022448"/>
    </source>
</evidence>
<feature type="modified residue" description="FMN phosphoryl threonine" evidence="6">
    <location>
        <position position="167"/>
    </location>
</feature>
<keyword evidence="9" id="KW-1185">Reference proteome</keyword>
<dbReference type="HAMAP" id="MF_00479">
    <property type="entry name" value="RsxG_RnfG"/>
    <property type="match status" value="1"/>
</dbReference>
<evidence type="ECO:0000256" key="6">
    <source>
        <dbReference type="HAMAP-Rule" id="MF_00479"/>
    </source>
</evidence>
<comment type="subcellular location">
    <subcellularLocation>
        <location evidence="6">Cell inner membrane</location>
        <topology evidence="6">Single-pass membrane protein</topology>
    </subcellularLocation>
</comment>
<dbReference type="EC" id="7.-.-.-" evidence="6"/>
<dbReference type="AlphaFoldDB" id="A0A5C8L0I3"/>
<comment type="cofactor">
    <cofactor evidence="6">
        <name>FMN</name>
        <dbReference type="ChEBI" id="CHEBI:58210"/>
    </cofactor>
</comment>
<name>A0A5C8L0I3_9GAMM</name>
<keyword evidence="6" id="KW-1278">Translocase</keyword>
<keyword evidence="4 6" id="KW-0288">FMN</keyword>
<organism evidence="8 9">
    <name type="scientific">Alkalisalibacterium limincola</name>
    <dbReference type="NCBI Taxonomy" id="2699169"/>
    <lineage>
        <taxon>Bacteria</taxon>
        <taxon>Pseudomonadati</taxon>
        <taxon>Pseudomonadota</taxon>
        <taxon>Gammaproteobacteria</taxon>
        <taxon>Lysobacterales</taxon>
        <taxon>Lysobacteraceae</taxon>
        <taxon>Alkalisalibacterium</taxon>
    </lineage>
</organism>
<dbReference type="GO" id="GO:0005886">
    <property type="term" value="C:plasma membrane"/>
    <property type="evidence" value="ECO:0007669"/>
    <property type="project" value="UniProtKB-SubCell"/>
</dbReference>
<evidence type="ECO:0000256" key="2">
    <source>
        <dbReference type="ARBA" id="ARBA00022553"/>
    </source>
</evidence>
<accession>A0A5C8L0I3</accession>
<evidence type="ECO:0000259" key="7">
    <source>
        <dbReference type="SMART" id="SM00900"/>
    </source>
</evidence>
<keyword evidence="6" id="KW-1003">Cell membrane</keyword>
<dbReference type="SMART" id="SM00900">
    <property type="entry name" value="FMN_bind"/>
    <property type="match status" value="1"/>
</dbReference>
<keyword evidence="6" id="KW-0472">Membrane</keyword>
<reference evidence="8 9" key="1">
    <citation type="submission" date="2019-08" db="EMBL/GenBank/DDBJ databases">
        <authorList>
            <person name="Karlyshev A.V."/>
        </authorList>
    </citation>
    <scope>NUCLEOTIDE SEQUENCE [LARGE SCALE GENOMIC DNA]</scope>
    <source>
        <strain evidence="8 9">Alg18-2.2</strain>
    </source>
</reference>
<comment type="similarity">
    <text evidence="6">Belongs to the RnfG family.</text>
</comment>
<feature type="domain" description="FMN-binding" evidence="7">
    <location>
        <begin position="92"/>
        <end position="184"/>
    </location>
</feature>
<dbReference type="NCBIfam" id="TIGR01947">
    <property type="entry name" value="rnfG"/>
    <property type="match status" value="1"/>
</dbReference>
<protein>
    <recommendedName>
        <fullName evidence="6">Ion-translocating oxidoreductase complex subunit G</fullName>
        <ecNumber evidence="6">7.-.-.-</ecNumber>
    </recommendedName>
    <alternativeName>
        <fullName evidence="6">Rnf electron transport complex subunit G</fullName>
    </alternativeName>
</protein>
<evidence type="ECO:0000256" key="3">
    <source>
        <dbReference type="ARBA" id="ARBA00022630"/>
    </source>
</evidence>
<dbReference type="GO" id="GO:0010181">
    <property type="term" value="F:FMN binding"/>
    <property type="evidence" value="ECO:0007669"/>
    <property type="project" value="InterPro"/>
</dbReference>
<keyword evidence="6" id="KW-1133">Transmembrane helix</keyword>
<dbReference type="GO" id="GO:0009055">
    <property type="term" value="F:electron transfer activity"/>
    <property type="evidence" value="ECO:0007669"/>
    <property type="project" value="InterPro"/>
</dbReference>
<comment type="function">
    <text evidence="6">Part of a membrane-bound complex that couples electron transfer with translocation of ions across the membrane.</text>
</comment>
<keyword evidence="2 6" id="KW-0597">Phosphoprotein</keyword>
<dbReference type="Proteomes" id="UP000321248">
    <property type="component" value="Unassembled WGS sequence"/>
</dbReference>
<evidence type="ECO:0000313" key="9">
    <source>
        <dbReference type="Proteomes" id="UP000321248"/>
    </source>
</evidence>
<gene>
    <name evidence="8" type="primary">rsxG</name>
    <name evidence="6" type="synonym">rnfG</name>
    <name evidence="8" type="ORF">FU658_02360</name>
</gene>
<dbReference type="InterPro" id="IPR007329">
    <property type="entry name" value="FMN-bd"/>
</dbReference>
<keyword evidence="5 6" id="KW-0249">Electron transport</keyword>
<sequence length="212" mass="22362">MLLGLAALLAVGVLVVVESMTRERIAAAEYEAQLQALAAVMPVGSYDNRPLDDAINVVAPGWLGSDKALVVWRARRAGSPVQLVVQSVAPRGYSGPIDLLVGVDDARQVVGVRVTRHQETPGLGDAIEPRRSGWIDRFTGRSLGDPALGRWRVRRDGGDFDQFTGATITPRAVVAAVASTLAFVEAHGPALYAAPAGETLVFDGGPPPLPRP</sequence>
<dbReference type="GO" id="GO:0022900">
    <property type="term" value="P:electron transport chain"/>
    <property type="evidence" value="ECO:0007669"/>
    <property type="project" value="UniProtKB-UniRule"/>
</dbReference>
<evidence type="ECO:0000256" key="5">
    <source>
        <dbReference type="ARBA" id="ARBA00022982"/>
    </source>
</evidence>
<dbReference type="EMBL" id="VRTS01000001">
    <property type="protein sequence ID" value="TXK65931.1"/>
    <property type="molecule type" value="Genomic_DNA"/>
</dbReference>